<feature type="binding site" evidence="7">
    <location>
        <position position="59"/>
    </location>
    <ligand>
        <name>ATP</name>
        <dbReference type="ChEBI" id="CHEBI:30616"/>
    </ligand>
</feature>
<keyword evidence="2" id="KW-0723">Serine/threonine-protein kinase</keyword>
<sequence length="165" mass="19236">MSNNKSEDAIDWLEKSIANENLNYYKYSEFKNIELIGSGSYGSVVRANWKNSDIFFALKTFNSDKTTLKEVVDEIKLQKSVDFHENILRICGITKLETEKKYSLVLEYADSGTLKTYLSNHFDELNWNDKYKLSFQLASAVAFLHECEIIHRDLHSDNILIHQRK</sequence>
<name>A0A397SCE2_9GLOM</name>
<dbReference type="Pfam" id="PF07714">
    <property type="entry name" value="PK_Tyr_Ser-Thr"/>
    <property type="match status" value="1"/>
</dbReference>
<dbReference type="PROSITE" id="PS00107">
    <property type="entry name" value="PROTEIN_KINASE_ATP"/>
    <property type="match status" value="1"/>
</dbReference>
<dbReference type="InterPro" id="IPR011009">
    <property type="entry name" value="Kinase-like_dom_sf"/>
</dbReference>
<dbReference type="InterPro" id="IPR000719">
    <property type="entry name" value="Prot_kinase_dom"/>
</dbReference>
<dbReference type="PANTHER" id="PTHR46485:SF5">
    <property type="entry name" value="CENTER DIVIDER, ISOFORM A"/>
    <property type="match status" value="1"/>
</dbReference>
<evidence type="ECO:0000256" key="5">
    <source>
        <dbReference type="ARBA" id="ARBA00022777"/>
    </source>
</evidence>
<evidence type="ECO:0000256" key="4">
    <source>
        <dbReference type="ARBA" id="ARBA00022741"/>
    </source>
</evidence>
<gene>
    <name evidence="9" type="ORF">C1645_442630</name>
</gene>
<evidence type="ECO:0000313" key="9">
    <source>
        <dbReference type="EMBL" id="RIA83960.1"/>
    </source>
</evidence>
<keyword evidence="4 7" id="KW-0547">Nucleotide-binding</keyword>
<keyword evidence="5 9" id="KW-0418">Kinase</keyword>
<evidence type="ECO:0000256" key="2">
    <source>
        <dbReference type="ARBA" id="ARBA00022527"/>
    </source>
</evidence>
<dbReference type="AlphaFoldDB" id="A0A397SCE2"/>
<dbReference type="InterPro" id="IPR017441">
    <property type="entry name" value="Protein_kinase_ATP_BS"/>
</dbReference>
<evidence type="ECO:0000256" key="7">
    <source>
        <dbReference type="PROSITE-ProRule" id="PRU10141"/>
    </source>
</evidence>
<dbReference type="PANTHER" id="PTHR46485">
    <property type="entry name" value="LIM DOMAIN KINASE 1"/>
    <property type="match status" value="1"/>
</dbReference>
<evidence type="ECO:0000256" key="1">
    <source>
        <dbReference type="ARBA" id="ARBA00005843"/>
    </source>
</evidence>
<evidence type="ECO:0000256" key="6">
    <source>
        <dbReference type="ARBA" id="ARBA00022840"/>
    </source>
</evidence>
<evidence type="ECO:0000313" key="10">
    <source>
        <dbReference type="Proteomes" id="UP000265703"/>
    </source>
</evidence>
<dbReference type="InterPro" id="IPR001245">
    <property type="entry name" value="Ser-Thr/Tyr_kinase_cat_dom"/>
</dbReference>
<dbReference type="SUPFAM" id="SSF56112">
    <property type="entry name" value="Protein kinase-like (PK-like)"/>
    <property type="match status" value="1"/>
</dbReference>
<dbReference type="Gene3D" id="1.10.510.10">
    <property type="entry name" value="Transferase(Phosphotransferase) domain 1"/>
    <property type="match status" value="1"/>
</dbReference>
<dbReference type="GO" id="GO:0005524">
    <property type="term" value="F:ATP binding"/>
    <property type="evidence" value="ECO:0007669"/>
    <property type="project" value="UniProtKB-UniRule"/>
</dbReference>
<reference evidence="9 10" key="1">
    <citation type="submission" date="2018-06" db="EMBL/GenBank/DDBJ databases">
        <title>Comparative genomics reveals the genomic features of Rhizophagus irregularis, R. cerebriforme, R. diaphanum and Gigaspora rosea, and their symbiotic lifestyle signature.</title>
        <authorList>
            <person name="Morin E."/>
            <person name="San Clemente H."/>
            <person name="Chen E.C.H."/>
            <person name="De La Providencia I."/>
            <person name="Hainaut M."/>
            <person name="Kuo A."/>
            <person name="Kohler A."/>
            <person name="Murat C."/>
            <person name="Tang N."/>
            <person name="Roy S."/>
            <person name="Loubradou J."/>
            <person name="Henrissat B."/>
            <person name="Grigoriev I.V."/>
            <person name="Corradi N."/>
            <person name="Roux C."/>
            <person name="Martin F.M."/>
        </authorList>
    </citation>
    <scope>NUCLEOTIDE SEQUENCE [LARGE SCALE GENOMIC DNA]</scope>
    <source>
        <strain evidence="9 10">DAOM 227022</strain>
    </source>
</reference>
<dbReference type="CDD" id="cd00180">
    <property type="entry name" value="PKc"/>
    <property type="match status" value="1"/>
</dbReference>
<keyword evidence="6 7" id="KW-0067">ATP-binding</keyword>
<dbReference type="PROSITE" id="PS50011">
    <property type="entry name" value="PROTEIN_KINASE_DOM"/>
    <property type="match status" value="1"/>
</dbReference>
<comment type="similarity">
    <text evidence="1">Belongs to the protein kinase superfamily. TKL Ser/Thr protein kinase family.</text>
</comment>
<evidence type="ECO:0000259" key="8">
    <source>
        <dbReference type="PROSITE" id="PS50011"/>
    </source>
</evidence>
<organism evidence="9 10">
    <name type="scientific">Glomus cerebriforme</name>
    <dbReference type="NCBI Taxonomy" id="658196"/>
    <lineage>
        <taxon>Eukaryota</taxon>
        <taxon>Fungi</taxon>
        <taxon>Fungi incertae sedis</taxon>
        <taxon>Mucoromycota</taxon>
        <taxon>Glomeromycotina</taxon>
        <taxon>Glomeromycetes</taxon>
        <taxon>Glomerales</taxon>
        <taxon>Glomeraceae</taxon>
        <taxon>Glomus</taxon>
    </lineage>
</organism>
<keyword evidence="10" id="KW-1185">Reference proteome</keyword>
<comment type="caution">
    <text evidence="9">The sequence shown here is derived from an EMBL/GenBank/DDBJ whole genome shotgun (WGS) entry which is preliminary data.</text>
</comment>
<dbReference type="EMBL" id="QKYT01000530">
    <property type="protein sequence ID" value="RIA83960.1"/>
    <property type="molecule type" value="Genomic_DNA"/>
</dbReference>
<feature type="domain" description="Protein kinase" evidence="8">
    <location>
        <begin position="30"/>
        <end position="165"/>
    </location>
</feature>
<dbReference type="Proteomes" id="UP000265703">
    <property type="component" value="Unassembled WGS sequence"/>
</dbReference>
<keyword evidence="3" id="KW-0808">Transferase</keyword>
<dbReference type="OrthoDB" id="10261027at2759"/>
<evidence type="ECO:0000256" key="3">
    <source>
        <dbReference type="ARBA" id="ARBA00022679"/>
    </source>
</evidence>
<proteinExistence type="inferred from homology"/>
<dbReference type="GO" id="GO:0004674">
    <property type="term" value="F:protein serine/threonine kinase activity"/>
    <property type="evidence" value="ECO:0007669"/>
    <property type="project" value="UniProtKB-KW"/>
</dbReference>
<accession>A0A397SCE2</accession>
<protein>
    <submittedName>
        <fullName evidence="9">Kinase-like domain-containing protein</fullName>
    </submittedName>
</protein>
<dbReference type="InterPro" id="IPR050940">
    <property type="entry name" value="Actin_reg-Ser/Thr_kinase"/>
</dbReference>